<organism evidence="12 13">
    <name type="scientific">Dyella psychrodurans</name>
    <dbReference type="NCBI Taxonomy" id="1927960"/>
    <lineage>
        <taxon>Bacteria</taxon>
        <taxon>Pseudomonadati</taxon>
        <taxon>Pseudomonadota</taxon>
        <taxon>Gammaproteobacteria</taxon>
        <taxon>Lysobacterales</taxon>
        <taxon>Rhodanobacteraceae</taxon>
        <taxon>Dyella</taxon>
    </lineage>
</organism>
<dbReference type="InterPro" id="IPR002942">
    <property type="entry name" value="S4_RNA-bd"/>
</dbReference>
<dbReference type="EC" id="5.4.99.21" evidence="3"/>
<feature type="domain" description="RNA-binding S4" evidence="11">
    <location>
        <begin position="5"/>
        <end position="63"/>
    </location>
</feature>
<evidence type="ECO:0000256" key="7">
    <source>
        <dbReference type="ARBA" id="ARBA00042843"/>
    </source>
</evidence>
<evidence type="ECO:0000256" key="10">
    <source>
        <dbReference type="PROSITE-ProRule" id="PRU00182"/>
    </source>
</evidence>
<keyword evidence="10" id="KW-0694">RNA-binding</keyword>
<dbReference type="PANTHER" id="PTHR47683">
    <property type="entry name" value="PSEUDOURIDINE SYNTHASE FAMILY PROTEIN-RELATED"/>
    <property type="match status" value="1"/>
</dbReference>
<dbReference type="RefSeq" id="WP_115479949.1">
    <property type="nucleotide sequence ID" value="NZ_QRBF01000012.1"/>
</dbReference>
<dbReference type="PANTHER" id="PTHR47683:SF2">
    <property type="entry name" value="RNA-BINDING S4 DOMAIN-CONTAINING PROTEIN"/>
    <property type="match status" value="1"/>
</dbReference>
<comment type="catalytic activity">
    <reaction evidence="1">
        <text>uridine(35) in tRNA(Tyr) = pseudouridine(35) in tRNA(Tyr)</text>
        <dbReference type="Rhea" id="RHEA:60556"/>
        <dbReference type="Rhea" id="RHEA-COMP:15607"/>
        <dbReference type="Rhea" id="RHEA-COMP:15608"/>
        <dbReference type="ChEBI" id="CHEBI:65314"/>
        <dbReference type="ChEBI" id="CHEBI:65315"/>
    </reaction>
</comment>
<dbReference type="GO" id="GO:0001522">
    <property type="term" value="P:pseudouridine synthesis"/>
    <property type="evidence" value="ECO:0007669"/>
    <property type="project" value="InterPro"/>
</dbReference>
<dbReference type="Gene3D" id="3.10.290.10">
    <property type="entry name" value="RNA-binding S4 domain"/>
    <property type="match status" value="1"/>
</dbReference>
<dbReference type="GO" id="GO:0003723">
    <property type="term" value="F:RNA binding"/>
    <property type="evidence" value="ECO:0007669"/>
    <property type="project" value="UniProtKB-KW"/>
</dbReference>
<sequence>MSAPVRLAHRVSELFGLSRAEAEQFIQNGWVSVDGQVIEMPQHKVTVERVELDPNARLEAVEPATILLHKPAGFDASNAYKPASSLVTPATRWADDPSGERLLRRHFHRLTSPVPLDTEASGLMVLTQDGRVWRRLTEDADLIEHEYIVEICGAIAPDGLRRLSHGLSFNGRALPPCKVSWQNETRLRFAIKGVQVGQLRDMCAQVGLGVVSIRRLRIGRVALGKGPNGAMPPGMWRYLPMGEKF</sequence>
<proteinExistence type="predicted"/>
<dbReference type="InterPro" id="IPR020103">
    <property type="entry name" value="PsdUridine_synth_cat_dom_sf"/>
</dbReference>
<dbReference type="SUPFAM" id="SSF55174">
    <property type="entry name" value="Alpha-L RNA-binding motif"/>
    <property type="match status" value="1"/>
</dbReference>
<dbReference type="CDD" id="cd02555">
    <property type="entry name" value="PSSA_1"/>
    <property type="match status" value="1"/>
</dbReference>
<evidence type="ECO:0000256" key="6">
    <source>
        <dbReference type="ARBA" id="ARBA00041697"/>
    </source>
</evidence>
<dbReference type="SUPFAM" id="SSF55120">
    <property type="entry name" value="Pseudouridine synthase"/>
    <property type="match status" value="1"/>
</dbReference>
<comment type="caution">
    <text evidence="12">The sequence shown here is derived from an EMBL/GenBank/DDBJ whole genome shotgun (WGS) entry which is preliminary data.</text>
</comment>
<protein>
    <recommendedName>
        <fullName evidence="4">Dual-specificity RNA pseudouridine synthase RluF</fullName>
        <ecNumber evidence="3">5.4.99.21</ecNumber>
    </recommendedName>
    <alternativeName>
        <fullName evidence="6">23S rRNA pseudouridine(2604) synthase</fullName>
    </alternativeName>
    <alternativeName>
        <fullName evidence="8">Ribosomal large subunit pseudouridine synthase F</fullName>
    </alternativeName>
    <alternativeName>
        <fullName evidence="7">rRNA pseudouridylate synthase F</fullName>
    </alternativeName>
    <alternativeName>
        <fullName evidence="9">rRNA-uridine isomerase F</fullName>
    </alternativeName>
    <alternativeName>
        <fullName evidence="5">tRNA(Tyr) pseudouridine(35) synthase</fullName>
    </alternativeName>
</protein>
<keyword evidence="13" id="KW-1185">Reference proteome</keyword>
<dbReference type="CDD" id="cd00165">
    <property type="entry name" value="S4"/>
    <property type="match status" value="1"/>
</dbReference>
<dbReference type="Pfam" id="PF01479">
    <property type="entry name" value="S4"/>
    <property type="match status" value="1"/>
</dbReference>
<dbReference type="SMART" id="SM00363">
    <property type="entry name" value="S4"/>
    <property type="match status" value="1"/>
</dbReference>
<dbReference type="PROSITE" id="PS50889">
    <property type="entry name" value="S4"/>
    <property type="match status" value="1"/>
</dbReference>
<evidence type="ECO:0000256" key="4">
    <source>
        <dbReference type="ARBA" id="ARBA00039989"/>
    </source>
</evidence>
<reference evidence="12 13" key="1">
    <citation type="submission" date="2018-07" db="EMBL/GenBank/DDBJ databases">
        <title>Dyella monticola sp. nov. and Dyella psychrodurans sp. nov. isolated from monsoon evergreen broad-leaved forest soil of Dinghu Mountain, China.</title>
        <authorList>
            <person name="Gao Z."/>
            <person name="Qiu L."/>
        </authorList>
    </citation>
    <scope>NUCLEOTIDE SEQUENCE [LARGE SCALE GENOMIC DNA]</scope>
    <source>
        <strain evidence="12 13">4MSK11</strain>
    </source>
</reference>
<comment type="catalytic activity">
    <reaction evidence="2">
        <text>uridine(2604) in 23S rRNA = pseudouridine(2604) in 23S rRNA</text>
        <dbReference type="Rhea" id="RHEA:38875"/>
        <dbReference type="Rhea" id="RHEA-COMP:10093"/>
        <dbReference type="Rhea" id="RHEA-COMP:10094"/>
        <dbReference type="ChEBI" id="CHEBI:65314"/>
        <dbReference type="ChEBI" id="CHEBI:65315"/>
        <dbReference type="EC" id="5.4.99.21"/>
    </reaction>
</comment>
<evidence type="ECO:0000313" key="12">
    <source>
        <dbReference type="EMBL" id="RDS80021.1"/>
    </source>
</evidence>
<evidence type="ECO:0000256" key="5">
    <source>
        <dbReference type="ARBA" id="ARBA00041420"/>
    </source>
</evidence>
<dbReference type="Gene3D" id="3.30.2350.10">
    <property type="entry name" value="Pseudouridine synthase"/>
    <property type="match status" value="1"/>
</dbReference>
<dbReference type="Proteomes" id="UP000255334">
    <property type="component" value="Unassembled WGS sequence"/>
</dbReference>
<evidence type="ECO:0000256" key="8">
    <source>
        <dbReference type="ARBA" id="ARBA00042890"/>
    </source>
</evidence>
<dbReference type="GO" id="GO:0006396">
    <property type="term" value="P:RNA processing"/>
    <property type="evidence" value="ECO:0007669"/>
    <property type="project" value="UniProtKB-ARBA"/>
</dbReference>
<accession>A0A370WVE2</accession>
<dbReference type="GO" id="GO:0160138">
    <property type="term" value="F:23S rRNA pseudouridine(2604) synthase activity"/>
    <property type="evidence" value="ECO:0007669"/>
    <property type="project" value="UniProtKB-EC"/>
</dbReference>
<dbReference type="AlphaFoldDB" id="A0A370WVE2"/>
<dbReference type="OrthoDB" id="9807213at2"/>
<evidence type="ECO:0000256" key="9">
    <source>
        <dbReference type="ARBA" id="ARBA00043147"/>
    </source>
</evidence>
<dbReference type="InterPro" id="IPR050343">
    <property type="entry name" value="RsuA_PseudoU_synthase"/>
</dbReference>
<gene>
    <name evidence="12" type="ORF">DWU99_20415</name>
</gene>
<evidence type="ECO:0000259" key="11">
    <source>
        <dbReference type="SMART" id="SM00363"/>
    </source>
</evidence>
<evidence type="ECO:0000256" key="3">
    <source>
        <dbReference type="ARBA" id="ARBA00038922"/>
    </source>
</evidence>
<evidence type="ECO:0000313" key="13">
    <source>
        <dbReference type="Proteomes" id="UP000255334"/>
    </source>
</evidence>
<evidence type="ECO:0000256" key="2">
    <source>
        <dbReference type="ARBA" id="ARBA00036535"/>
    </source>
</evidence>
<evidence type="ECO:0000256" key="1">
    <source>
        <dbReference type="ARBA" id="ARBA00036390"/>
    </source>
</evidence>
<name>A0A370WVE2_9GAMM</name>
<dbReference type="EMBL" id="QRBF01000012">
    <property type="protein sequence ID" value="RDS80021.1"/>
    <property type="molecule type" value="Genomic_DNA"/>
</dbReference>
<dbReference type="InterPro" id="IPR036986">
    <property type="entry name" value="S4_RNA-bd_sf"/>
</dbReference>